<dbReference type="Proteomes" id="UP000198412">
    <property type="component" value="Unassembled WGS sequence"/>
</dbReference>
<dbReference type="GO" id="GO:0030288">
    <property type="term" value="C:outer membrane-bounded periplasmic space"/>
    <property type="evidence" value="ECO:0007669"/>
    <property type="project" value="TreeGrafter"/>
</dbReference>
<feature type="domain" description="5'-Nucleotidase C-terminal" evidence="1">
    <location>
        <begin position="72"/>
        <end position="212"/>
    </location>
</feature>
<evidence type="ECO:0000313" key="3">
    <source>
        <dbReference type="Proteomes" id="UP000198412"/>
    </source>
</evidence>
<dbReference type="GO" id="GO:0009166">
    <property type="term" value="P:nucleotide catabolic process"/>
    <property type="evidence" value="ECO:0007669"/>
    <property type="project" value="InterPro"/>
</dbReference>
<accession>A0A238VA82</accession>
<dbReference type="PROSITE" id="PS51257">
    <property type="entry name" value="PROKAR_LIPOPROTEIN"/>
    <property type="match status" value="1"/>
</dbReference>
<dbReference type="InterPro" id="IPR006179">
    <property type="entry name" value="5_nucleotidase/apyrase"/>
</dbReference>
<dbReference type="PANTHER" id="PTHR11575:SF24">
    <property type="entry name" value="5'-NUCLEOTIDASE"/>
    <property type="match status" value="1"/>
</dbReference>
<dbReference type="PRINTS" id="PR01607">
    <property type="entry name" value="APYRASEFAMLY"/>
</dbReference>
<proteinExistence type="predicted"/>
<sequence length="250" mass="28657">MKKIIISIFTILLLLSCKNEPQVLVKVEGKLLPITEEIQSKKEIEDFIQPYREKVEAEMNTVLSYTEKDLVRTDGELESSLGNLMADLCFDMANPVFKSRTTNNIDFALFNYGGIRAGITKGDIKTENAFQLMPFENNLVVVELTSEKIKELVNYLIANNRAHPLSKHINLEITKKGYNLKINNLPLNDSKTYFVLTSDYLQNGGDKMDFFKNPVSIQNLNYKVRNAIIDYFKDKDTINVKLDGRFRAEK</sequence>
<protein>
    <submittedName>
        <fullName evidence="2">5'-nucleotidase, C-terminal domain</fullName>
    </submittedName>
</protein>
<reference evidence="3" key="1">
    <citation type="submission" date="2017-06" db="EMBL/GenBank/DDBJ databases">
        <authorList>
            <person name="Varghese N."/>
            <person name="Submissions S."/>
        </authorList>
    </citation>
    <scope>NUCLEOTIDE SEQUENCE [LARGE SCALE GENOMIC DNA]</scope>
    <source>
        <strain evidence="3">DSM 27993</strain>
    </source>
</reference>
<dbReference type="GO" id="GO:0016787">
    <property type="term" value="F:hydrolase activity"/>
    <property type="evidence" value="ECO:0007669"/>
    <property type="project" value="InterPro"/>
</dbReference>
<gene>
    <name evidence="2" type="ORF">SAMN04488111_0093</name>
</gene>
<evidence type="ECO:0000259" key="1">
    <source>
        <dbReference type="Pfam" id="PF02872"/>
    </source>
</evidence>
<dbReference type="Pfam" id="PF02872">
    <property type="entry name" value="5_nucleotid_C"/>
    <property type="match status" value="1"/>
</dbReference>
<keyword evidence="3" id="KW-1185">Reference proteome</keyword>
<dbReference type="OrthoDB" id="4762412at2"/>
<dbReference type="RefSeq" id="WP_089376475.1">
    <property type="nucleotide sequence ID" value="NZ_FZNX01000001.1"/>
</dbReference>
<name>A0A238VA82_9FLAO</name>
<dbReference type="Gene3D" id="3.90.780.10">
    <property type="entry name" value="5'-Nucleotidase, C-terminal domain"/>
    <property type="match status" value="1"/>
</dbReference>
<evidence type="ECO:0000313" key="2">
    <source>
        <dbReference type="EMBL" id="SNR30573.1"/>
    </source>
</evidence>
<dbReference type="InterPro" id="IPR036907">
    <property type="entry name" value="5'-Nucleotdase_C_sf"/>
</dbReference>
<dbReference type="AlphaFoldDB" id="A0A238VA82"/>
<organism evidence="2 3">
    <name type="scientific">Lutibacter flavus</name>
    <dbReference type="NCBI Taxonomy" id="691689"/>
    <lineage>
        <taxon>Bacteria</taxon>
        <taxon>Pseudomonadati</taxon>
        <taxon>Bacteroidota</taxon>
        <taxon>Flavobacteriia</taxon>
        <taxon>Flavobacteriales</taxon>
        <taxon>Flavobacteriaceae</taxon>
        <taxon>Lutibacter</taxon>
    </lineage>
</organism>
<dbReference type="PANTHER" id="PTHR11575">
    <property type="entry name" value="5'-NUCLEOTIDASE-RELATED"/>
    <property type="match status" value="1"/>
</dbReference>
<dbReference type="EMBL" id="FZNX01000001">
    <property type="protein sequence ID" value="SNR30573.1"/>
    <property type="molecule type" value="Genomic_DNA"/>
</dbReference>
<dbReference type="InterPro" id="IPR008334">
    <property type="entry name" value="5'-Nucleotdase_C"/>
</dbReference>
<dbReference type="SUPFAM" id="SSF55816">
    <property type="entry name" value="5'-nucleotidase (syn. UDP-sugar hydrolase), C-terminal domain"/>
    <property type="match status" value="1"/>
</dbReference>